<dbReference type="SUPFAM" id="SSF56042">
    <property type="entry name" value="PurM C-terminal domain-like"/>
    <property type="match status" value="1"/>
</dbReference>
<dbReference type="Pfam" id="PF02769">
    <property type="entry name" value="AIRS_C"/>
    <property type="match status" value="1"/>
</dbReference>
<comment type="similarity">
    <text evidence="1">Belongs to the HypE family.</text>
</comment>
<dbReference type="Gene3D" id="3.90.650.10">
    <property type="entry name" value="PurM-like C-terminal domain"/>
    <property type="match status" value="1"/>
</dbReference>
<evidence type="ECO:0000313" key="5">
    <source>
        <dbReference type="Proteomes" id="UP000198636"/>
    </source>
</evidence>
<name>A0A1G5L3Q5_9FIRM</name>
<dbReference type="InterPro" id="IPR036676">
    <property type="entry name" value="PurM-like_C_sf"/>
</dbReference>
<dbReference type="PANTHER" id="PTHR30303">
    <property type="entry name" value="HYDROGENASE ISOENZYMES FORMATION PROTEIN HYPE"/>
    <property type="match status" value="1"/>
</dbReference>
<dbReference type="InterPro" id="IPR011854">
    <property type="entry name" value="HypE"/>
</dbReference>
<dbReference type="SUPFAM" id="SSF55326">
    <property type="entry name" value="PurM N-terminal domain-like"/>
    <property type="match status" value="1"/>
</dbReference>
<dbReference type="PIRSF" id="PIRSF005644">
    <property type="entry name" value="Hdrgns_mtr_HypE"/>
    <property type="match status" value="1"/>
</dbReference>
<feature type="domain" description="PurM-like N-terminal" evidence="2">
    <location>
        <begin position="33"/>
        <end position="138"/>
    </location>
</feature>
<protein>
    <submittedName>
        <fullName evidence="4">Hydrogenase expression/formation protein HypE</fullName>
    </submittedName>
</protein>
<proteinExistence type="inferred from homology"/>
<dbReference type="InterPro" id="IPR010918">
    <property type="entry name" value="PurM-like_C_dom"/>
</dbReference>
<evidence type="ECO:0000259" key="3">
    <source>
        <dbReference type="Pfam" id="PF02769"/>
    </source>
</evidence>
<dbReference type="PANTHER" id="PTHR30303:SF4">
    <property type="entry name" value="HYDROGENASE EXPRESSION_FORMATION PROTEIN HYPE"/>
    <property type="match status" value="1"/>
</dbReference>
<dbReference type="AlphaFoldDB" id="A0A1G5L3Q5"/>
<dbReference type="InterPro" id="IPR016188">
    <property type="entry name" value="PurM-like_N"/>
</dbReference>
<keyword evidence="5" id="KW-1185">Reference proteome</keyword>
<dbReference type="Proteomes" id="UP000198636">
    <property type="component" value="Unassembled WGS sequence"/>
</dbReference>
<reference evidence="4 5" key="1">
    <citation type="submission" date="2016-10" db="EMBL/GenBank/DDBJ databases">
        <authorList>
            <person name="de Groot N.N."/>
        </authorList>
    </citation>
    <scope>NUCLEOTIDE SEQUENCE [LARGE SCALE GENOMIC DNA]</scope>
    <source>
        <strain evidence="4 5">DSM 18978</strain>
    </source>
</reference>
<dbReference type="CDD" id="cd06061">
    <property type="entry name" value="PurM-like1"/>
    <property type="match status" value="1"/>
</dbReference>
<accession>A0A1G5L3Q5</accession>
<sequence>MKVGKLPTSVLKEVVFSNITSKREEVLVRPGIGEDCAVIDFGEYVCVLSTDPITGAINNIGHLAIHISCNDVASNGIQPIGIMITILAPTNTTKEDIQQIMRDANNAAASIDVEIIGGHTEITDAVNRVVISTTAIGKQLKNDMISTRGAKVGDVIIMTKHAGLEGASIIATDFCEELKQQMSTTEIDTAINFSKDLSVVKEGIVAGRIGVHSMHDVTEGGILGALWELAEASDLGIEVDINCIPISQETRKISNIMNINPYRLISSGVMLISLEKEKANDLIKLLDLEGVKGTIIGRITKGKRVIVDGGNITPLAEPDTDELYKVFEKKV</sequence>
<dbReference type="EMBL" id="FMUS01000036">
    <property type="protein sequence ID" value="SCZ06920.1"/>
    <property type="molecule type" value="Genomic_DNA"/>
</dbReference>
<dbReference type="OrthoDB" id="153904at2"/>
<organism evidence="4 5">
    <name type="scientific">Alkaliphilus peptidifermentans DSM 18978</name>
    <dbReference type="NCBI Taxonomy" id="1120976"/>
    <lineage>
        <taxon>Bacteria</taxon>
        <taxon>Bacillati</taxon>
        <taxon>Bacillota</taxon>
        <taxon>Clostridia</taxon>
        <taxon>Peptostreptococcales</taxon>
        <taxon>Natronincolaceae</taxon>
        <taxon>Alkaliphilus</taxon>
    </lineage>
</organism>
<dbReference type="GO" id="GO:0051604">
    <property type="term" value="P:protein maturation"/>
    <property type="evidence" value="ECO:0007669"/>
    <property type="project" value="TreeGrafter"/>
</dbReference>
<dbReference type="RefSeq" id="WP_091547211.1">
    <property type="nucleotide sequence ID" value="NZ_FMUS01000036.1"/>
</dbReference>
<dbReference type="InterPro" id="IPR036921">
    <property type="entry name" value="PurM-like_N_sf"/>
</dbReference>
<dbReference type="Gene3D" id="3.30.1330.10">
    <property type="entry name" value="PurM-like, N-terminal domain"/>
    <property type="match status" value="1"/>
</dbReference>
<dbReference type="STRING" id="1120976.SAMN03080606_03991"/>
<dbReference type="Pfam" id="PF00586">
    <property type="entry name" value="AIRS"/>
    <property type="match status" value="1"/>
</dbReference>
<evidence type="ECO:0000313" key="4">
    <source>
        <dbReference type="EMBL" id="SCZ06920.1"/>
    </source>
</evidence>
<evidence type="ECO:0000256" key="1">
    <source>
        <dbReference type="ARBA" id="ARBA00006243"/>
    </source>
</evidence>
<gene>
    <name evidence="4" type="ORF">SAMN03080606_03991</name>
</gene>
<evidence type="ECO:0000259" key="2">
    <source>
        <dbReference type="Pfam" id="PF00586"/>
    </source>
</evidence>
<feature type="domain" description="PurM-like C-terminal" evidence="3">
    <location>
        <begin position="151"/>
        <end position="307"/>
    </location>
</feature>